<proteinExistence type="predicted"/>
<dbReference type="InterPro" id="IPR053737">
    <property type="entry name" value="Type_II_TA_Toxin"/>
</dbReference>
<keyword evidence="3" id="KW-1185">Reference proteome</keyword>
<dbReference type="Gene3D" id="1.20.120.1870">
    <property type="entry name" value="Fic/DOC protein, Fido domain"/>
    <property type="match status" value="1"/>
</dbReference>
<dbReference type="PROSITE" id="PS51459">
    <property type="entry name" value="FIDO"/>
    <property type="match status" value="1"/>
</dbReference>
<dbReference type="InterPro" id="IPR006440">
    <property type="entry name" value="Doc"/>
</dbReference>
<dbReference type="RefSeq" id="WP_204653687.1">
    <property type="nucleotide sequence ID" value="NZ_JAFBFD010000012.1"/>
</dbReference>
<reference evidence="3" key="1">
    <citation type="journal article" date="2019" name="Int. J. Syst. Evol. Microbiol.">
        <title>The Global Catalogue of Microorganisms (GCM) 10K type strain sequencing project: providing services to taxonomists for standard genome sequencing and annotation.</title>
        <authorList>
            <consortium name="The Broad Institute Genomics Platform"/>
            <consortium name="The Broad Institute Genome Sequencing Center for Infectious Disease"/>
            <person name="Wu L."/>
            <person name="Ma J."/>
        </authorList>
    </citation>
    <scope>NUCLEOTIDE SEQUENCE [LARGE SCALE GENOMIC DNA]</scope>
    <source>
        <strain evidence="3">CGMCC 1.19032</strain>
    </source>
</reference>
<dbReference type="Proteomes" id="UP001595969">
    <property type="component" value="Unassembled WGS sequence"/>
</dbReference>
<feature type="domain" description="Fido" evidence="1">
    <location>
        <begin position="1"/>
        <end position="83"/>
    </location>
</feature>
<name>A0ABV9MX70_9ENTE</name>
<comment type="caution">
    <text evidence="2">The sequence shown here is derived from an EMBL/GenBank/DDBJ whole genome shotgun (WGS) entry which is preliminary data.</text>
</comment>
<gene>
    <name evidence="2" type="ORF">ACFO5I_10520</name>
</gene>
<dbReference type="Pfam" id="PF02661">
    <property type="entry name" value="Fic"/>
    <property type="match status" value="1"/>
</dbReference>
<dbReference type="InterPro" id="IPR003812">
    <property type="entry name" value="Fido"/>
</dbReference>
<protein>
    <submittedName>
        <fullName evidence="2">Type II toxin-antitoxin system death-on-curing family toxin</fullName>
    </submittedName>
</protein>
<dbReference type="EMBL" id="JBHSGS010000057">
    <property type="protein sequence ID" value="MFC4720160.1"/>
    <property type="molecule type" value="Genomic_DNA"/>
</dbReference>
<accession>A0ABV9MX70</accession>
<dbReference type="PANTHER" id="PTHR39426:SF1">
    <property type="entry name" value="HOMOLOGY TO DEATH-ON-CURING PROTEIN OF PHAGE P1"/>
    <property type="match status" value="1"/>
</dbReference>
<sequence length="89" mass="10341">MEKKFYPSIYDKAASLLINIVKKNPFANANKRTGFMSAHVFLKINGYELNADQESSEQLTVKVETFIGNFEVLKPEVTHFFEKYFNLQE</sequence>
<evidence type="ECO:0000259" key="1">
    <source>
        <dbReference type="PROSITE" id="PS51459"/>
    </source>
</evidence>
<evidence type="ECO:0000313" key="2">
    <source>
        <dbReference type="EMBL" id="MFC4720160.1"/>
    </source>
</evidence>
<organism evidence="2 3">
    <name type="scientific">Enterococcus lemanii</name>
    <dbReference type="NCBI Taxonomy" id="1159752"/>
    <lineage>
        <taxon>Bacteria</taxon>
        <taxon>Bacillati</taxon>
        <taxon>Bacillota</taxon>
        <taxon>Bacilli</taxon>
        <taxon>Lactobacillales</taxon>
        <taxon>Enterococcaceae</taxon>
        <taxon>Enterococcus</taxon>
    </lineage>
</organism>
<evidence type="ECO:0000313" key="3">
    <source>
        <dbReference type="Proteomes" id="UP001595969"/>
    </source>
</evidence>
<dbReference type="PANTHER" id="PTHR39426">
    <property type="entry name" value="HOMOLOGY TO DEATH-ON-CURING PROTEIN OF PHAGE P1"/>
    <property type="match status" value="1"/>
</dbReference>
<dbReference type="NCBIfam" id="TIGR01550">
    <property type="entry name" value="DOC_P1"/>
    <property type="match status" value="1"/>
</dbReference>